<feature type="domain" description="Ecp2 effector protein-like" evidence="2">
    <location>
        <begin position="45"/>
        <end position="149"/>
    </location>
</feature>
<protein>
    <recommendedName>
        <fullName evidence="2">Ecp2 effector protein-like domain-containing protein</fullName>
    </recommendedName>
</protein>
<dbReference type="OrthoDB" id="73875at2759"/>
<feature type="chain" id="PRO_5012182203" description="Ecp2 effector protein-like domain-containing protein" evidence="1">
    <location>
        <begin position="21"/>
        <end position="165"/>
    </location>
</feature>
<evidence type="ECO:0000256" key="1">
    <source>
        <dbReference type="SAM" id="SignalP"/>
    </source>
</evidence>
<dbReference type="EMBL" id="KV875094">
    <property type="protein sequence ID" value="OIW33601.1"/>
    <property type="molecule type" value="Genomic_DNA"/>
</dbReference>
<evidence type="ECO:0000313" key="4">
    <source>
        <dbReference type="Proteomes" id="UP000182658"/>
    </source>
</evidence>
<feature type="signal peptide" evidence="1">
    <location>
        <begin position="1"/>
        <end position="20"/>
    </location>
</feature>
<keyword evidence="4" id="KW-1185">Reference proteome</keyword>
<dbReference type="InterPro" id="IPR029226">
    <property type="entry name" value="Ecp2-like"/>
</dbReference>
<evidence type="ECO:0000313" key="3">
    <source>
        <dbReference type="EMBL" id="OIW33601.1"/>
    </source>
</evidence>
<gene>
    <name evidence="3" type="ORF">CONLIGDRAFT_677370</name>
</gene>
<dbReference type="AlphaFoldDB" id="A0A1J7JJP9"/>
<name>A0A1J7JJP9_9PEZI</name>
<dbReference type="Pfam" id="PF14856">
    <property type="entry name" value="Hce2"/>
    <property type="match status" value="1"/>
</dbReference>
<dbReference type="Proteomes" id="UP000182658">
    <property type="component" value="Unassembled WGS sequence"/>
</dbReference>
<accession>A0A1J7JJP9</accession>
<reference evidence="3 4" key="1">
    <citation type="submission" date="2016-10" db="EMBL/GenBank/DDBJ databases">
        <title>Draft genome sequence of Coniochaeta ligniaria NRRL30616, a lignocellulolytic fungus for bioabatement of inhibitors in plant biomass hydrolysates.</title>
        <authorList>
            <consortium name="DOE Joint Genome Institute"/>
            <person name="Jimenez D.J."/>
            <person name="Hector R.E."/>
            <person name="Riley R."/>
            <person name="Sun H."/>
            <person name="Grigoriev I.V."/>
            <person name="Van Elsas J.D."/>
            <person name="Nichols N.N."/>
        </authorList>
    </citation>
    <scope>NUCLEOTIDE SEQUENCE [LARGE SCALE GENOMIC DNA]</scope>
    <source>
        <strain evidence="3 4">NRRL 30616</strain>
    </source>
</reference>
<proteinExistence type="predicted"/>
<sequence length="165" mass="17210">MYLAKDLAAIVILLLASSLASPTHQAGDTHPLTTRMPGHFQGSDFCGQSTFVNQNSAASPLIADCLGIVDNLSVRTVGNTGPAAWEVESFVKHQHQLVQHGSCAYGVQGGKGGDAWFLVGNQDIIDIIHTSVEKFGAGGTVGAKGEMSCAAGSFPPTVTWGIYHT</sequence>
<organism evidence="3 4">
    <name type="scientific">Coniochaeta ligniaria NRRL 30616</name>
    <dbReference type="NCBI Taxonomy" id="1408157"/>
    <lineage>
        <taxon>Eukaryota</taxon>
        <taxon>Fungi</taxon>
        <taxon>Dikarya</taxon>
        <taxon>Ascomycota</taxon>
        <taxon>Pezizomycotina</taxon>
        <taxon>Sordariomycetes</taxon>
        <taxon>Sordariomycetidae</taxon>
        <taxon>Coniochaetales</taxon>
        <taxon>Coniochaetaceae</taxon>
        <taxon>Coniochaeta</taxon>
    </lineage>
</organism>
<keyword evidence="1" id="KW-0732">Signal</keyword>
<dbReference type="InParanoid" id="A0A1J7JJP9"/>
<evidence type="ECO:0000259" key="2">
    <source>
        <dbReference type="Pfam" id="PF14856"/>
    </source>
</evidence>